<dbReference type="RefSeq" id="WP_337308494.1">
    <property type="nucleotide sequence ID" value="NZ_JAEKNS010000007.1"/>
</dbReference>
<organism evidence="2 3">
    <name type="scientific">Candidatus Aeolococcus gillhamiae</name>
    <dbReference type="NCBI Taxonomy" id="3127015"/>
    <lineage>
        <taxon>Bacteria</taxon>
        <taxon>Bacillati</taxon>
        <taxon>Candidatus Dormiibacterota</taxon>
        <taxon>Candidatus Dormibacteria</taxon>
        <taxon>Candidatus Aeolococcales</taxon>
        <taxon>Candidatus Aeolococcaceae</taxon>
        <taxon>Candidatus Aeolococcus</taxon>
    </lineage>
</organism>
<evidence type="ECO:0000313" key="3">
    <source>
        <dbReference type="Proteomes" id="UP000248724"/>
    </source>
</evidence>
<reference evidence="2" key="2">
    <citation type="submission" date="2018-05" db="EMBL/GenBank/DDBJ databases">
        <authorList>
            <person name="Ferrari B."/>
        </authorList>
    </citation>
    <scope>NUCLEOTIDE SEQUENCE</scope>
    <source>
        <strain evidence="2">RRmetagenome_bin12</strain>
    </source>
</reference>
<reference evidence="1 4" key="3">
    <citation type="submission" date="2020-10" db="EMBL/GenBank/DDBJ databases">
        <title>Ca. Dormibacterota MAGs.</title>
        <authorList>
            <person name="Montgomery K."/>
        </authorList>
    </citation>
    <scope>NUCLEOTIDE SEQUENCE [LARGE SCALE GENOMIC DNA]</scope>
    <source>
        <strain evidence="1">SC8812_S17_18</strain>
    </source>
</reference>
<reference evidence="2 3" key="1">
    <citation type="journal article" date="2017" name="Nature">
        <title>Atmospheric trace gases support primary production in Antarctic desert surface soil.</title>
        <authorList>
            <person name="Ji M."/>
            <person name="Greening C."/>
            <person name="Vanwonterghem I."/>
            <person name="Carere C.R."/>
            <person name="Bay S.K."/>
            <person name="Steen J.A."/>
            <person name="Montgomery K."/>
            <person name="Lines T."/>
            <person name="Beardall J."/>
            <person name="van Dorst J."/>
            <person name="Snape I."/>
            <person name="Stott M.B."/>
            <person name="Hugenholtz P."/>
            <person name="Ferrari B.C."/>
        </authorList>
    </citation>
    <scope>NUCLEOTIDE SEQUENCE [LARGE SCALE GENOMIC DNA]</scope>
    <source>
        <strain evidence="2">RRmetagenome_bin12</strain>
    </source>
</reference>
<evidence type="ECO:0000313" key="2">
    <source>
        <dbReference type="EMBL" id="PZR81426.1"/>
    </source>
</evidence>
<protein>
    <submittedName>
        <fullName evidence="2">DUF962 domain-containing protein</fullName>
    </submittedName>
</protein>
<dbReference type="Pfam" id="PF06127">
    <property type="entry name" value="Mpo1-like"/>
    <property type="match status" value="1"/>
</dbReference>
<accession>A0A2W5ZF63</accession>
<dbReference type="InterPro" id="IPR009305">
    <property type="entry name" value="Mpo1-like"/>
</dbReference>
<name>A0A2W5ZF63_9BACT</name>
<dbReference type="Proteomes" id="UP000606991">
    <property type="component" value="Unassembled WGS sequence"/>
</dbReference>
<evidence type="ECO:0000313" key="4">
    <source>
        <dbReference type="Proteomes" id="UP000606991"/>
    </source>
</evidence>
<dbReference type="PANTHER" id="PTHR34205">
    <property type="entry name" value="TRANSMEMBRANE PROTEIN"/>
    <property type="match status" value="1"/>
</dbReference>
<dbReference type="PANTHER" id="PTHR34205:SF2">
    <property type="entry name" value="DUF962 DOMAIN-CONTAINING PROTEIN"/>
    <property type="match status" value="1"/>
</dbReference>
<dbReference type="EMBL" id="QHBU01000112">
    <property type="protein sequence ID" value="PZR81426.1"/>
    <property type="molecule type" value="Genomic_DNA"/>
</dbReference>
<dbReference type="Proteomes" id="UP000248724">
    <property type="component" value="Unassembled WGS sequence"/>
</dbReference>
<dbReference type="AlphaFoldDB" id="A0A2W5ZF63"/>
<dbReference type="EMBL" id="JAEKNS010000007">
    <property type="protein sequence ID" value="MBJ7593326.1"/>
    <property type="molecule type" value="Genomic_DNA"/>
</dbReference>
<accession>A0A934JZJ5</accession>
<evidence type="ECO:0000313" key="1">
    <source>
        <dbReference type="EMBL" id="MBJ7593326.1"/>
    </source>
</evidence>
<comment type="caution">
    <text evidence="2">The sequence shown here is derived from an EMBL/GenBank/DDBJ whole genome shotgun (WGS) entry which is preliminary data.</text>
</comment>
<sequence length="116" mass="13183">MAREFTDFETFFPWYVSQHSKRATRWFHFAGTHLGAATALTGVVTRRPALIAGLPVISYSVAWFSHFVIEKNNPASFGHPLWSLRGDVRMLSMMWQGRDAELERIAQDATRLTLAA</sequence>
<gene>
    <name evidence="2" type="ORF">DLM65_05910</name>
    <name evidence="1" type="ORF">JF886_00450</name>
</gene>
<proteinExistence type="predicted"/>